<dbReference type="SUPFAM" id="SSF49265">
    <property type="entry name" value="Fibronectin type III"/>
    <property type="match status" value="1"/>
</dbReference>
<accession>A0AAR2JA52</accession>
<evidence type="ECO:0008006" key="5">
    <source>
        <dbReference type="Google" id="ProtNLM"/>
    </source>
</evidence>
<sequence length="239" mass="25987">MLVAFQNPLRPPLLLSFVLLILPSFVTLSTSSPFNDTAHFHGVNMDDYDEDYDTSPSPTTKPVPPVAKRCDYDLCKDQQPSCQQIAAATGCSCPGMSGPHEVPEPPHLRRLSLEGSDRVVVHWCAPASTVTHYLVQVEGQKEGLKAGERSRQIDLGKVASGTEVCVWAVNKAGVSTREKHSCTRFQPESSESGLALRLGIIGGVVALLVVLALALLLWRFRRRRKTLAPTETGGAEMVL</sequence>
<dbReference type="InterPro" id="IPR003961">
    <property type="entry name" value="FN3_dom"/>
</dbReference>
<keyword evidence="1" id="KW-0472">Membrane</keyword>
<feature type="chain" id="PRO_5043972375" description="Fibronectin type-III domain-containing protein" evidence="2">
    <location>
        <begin position="32"/>
        <end position="239"/>
    </location>
</feature>
<feature type="transmembrane region" description="Helical" evidence="1">
    <location>
        <begin position="194"/>
        <end position="218"/>
    </location>
</feature>
<evidence type="ECO:0000256" key="1">
    <source>
        <dbReference type="SAM" id="Phobius"/>
    </source>
</evidence>
<evidence type="ECO:0000256" key="2">
    <source>
        <dbReference type="SAM" id="SignalP"/>
    </source>
</evidence>
<dbReference type="GeneID" id="108411531"/>
<dbReference type="RefSeq" id="XP_017538647.1">
    <property type="nucleotide sequence ID" value="XM_017683158.2"/>
</dbReference>
<protein>
    <recommendedName>
        <fullName evidence="5">Fibronectin type-III domain-containing protein</fullName>
    </recommendedName>
</protein>
<dbReference type="InterPro" id="IPR036116">
    <property type="entry name" value="FN3_sf"/>
</dbReference>
<keyword evidence="4" id="KW-1185">Reference proteome</keyword>
<evidence type="ECO:0000313" key="3">
    <source>
        <dbReference type="Ensembl" id="ENSPNAP00000047104.1"/>
    </source>
</evidence>
<dbReference type="Ensembl" id="ENSPNAT00000081614.1">
    <property type="protein sequence ID" value="ENSPNAP00000047104.1"/>
    <property type="gene ID" value="ENSPNAG00000033694.1"/>
</dbReference>
<dbReference type="CDD" id="cd00063">
    <property type="entry name" value="FN3"/>
    <property type="match status" value="1"/>
</dbReference>
<proteinExistence type="predicted"/>
<reference evidence="3" key="2">
    <citation type="submission" date="2025-08" db="UniProtKB">
        <authorList>
            <consortium name="Ensembl"/>
        </authorList>
    </citation>
    <scope>IDENTIFICATION</scope>
</reference>
<reference evidence="3 4" key="1">
    <citation type="submission" date="2020-10" db="EMBL/GenBank/DDBJ databases">
        <title>Pygocentrus nattereri (red-bellied piranha) genome, fPygNat1, primary haplotype.</title>
        <authorList>
            <person name="Myers G."/>
            <person name="Meyer A."/>
            <person name="Karagic N."/>
            <person name="Pippel M."/>
            <person name="Winkler S."/>
            <person name="Tracey A."/>
            <person name="Wood J."/>
            <person name="Formenti G."/>
            <person name="Howe K."/>
            <person name="Fedrigo O."/>
            <person name="Jarvis E.D."/>
        </authorList>
    </citation>
    <scope>NUCLEOTIDE SEQUENCE [LARGE SCALE GENOMIC DNA]</scope>
</reference>
<feature type="signal peptide" evidence="2">
    <location>
        <begin position="1"/>
        <end position="31"/>
    </location>
</feature>
<dbReference type="Proteomes" id="UP001501920">
    <property type="component" value="Chromosome 23"/>
</dbReference>
<keyword evidence="2" id="KW-0732">Signal</keyword>
<dbReference type="AlphaFoldDB" id="A0AAR2JA52"/>
<reference evidence="3" key="3">
    <citation type="submission" date="2025-09" db="UniProtKB">
        <authorList>
            <consortium name="Ensembl"/>
        </authorList>
    </citation>
    <scope>IDENTIFICATION</scope>
</reference>
<dbReference type="GeneTree" id="ENSGT00940000162696"/>
<organism evidence="3 4">
    <name type="scientific">Pygocentrus nattereri</name>
    <name type="common">Red-bellied piranha</name>
    <dbReference type="NCBI Taxonomy" id="42514"/>
    <lineage>
        <taxon>Eukaryota</taxon>
        <taxon>Metazoa</taxon>
        <taxon>Chordata</taxon>
        <taxon>Craniata</taxon>
        <taxon>Vertebrata</taxon>
        <taxon>Euteleostomi</taxon>
        <taxon>Actinopterygii</taxon>
        <taxon>Neopterygii</taxon>
        <taxon>Teleostei</taxon>
        <taxon>Ostariophysi</taxon>
        <taxon>Characiformes</taxon>
        <taxon>Characoidei</taxon>
        <taxon>Pygocentrus</taxon>
    </lineage>
</organism>
<keyword evidence="1" id="KW-0812">Transmembrane</keyword>
<evidence type="ECO:0000313" key="4">
    <source>
        <dbReference type="Proteomes" id="UP001501920"/>
    </source>
</evidence>
<name>A0AAR2JA52_PYGNA</name>
<keyword evidence="1" id="KW-1133">Transmembrane helix</keyword>